<name>A0A650DDX5_9MAXI</name>
<evidence type="ECO:0000256" key="1">
    <source>
        <dbReference type="SAM" id="Phobius"/>
    </source>
</evidence>
<gene>
    <name evidence="2" type="primary">ND6</name>
</gene>
<protein>
    <submittedName>
        <fullName evidence="2">NADH dehydrogenase subunit 6</fullName>
    </submittedName>
</protein>
<keyword evidence="1" id="KW-1133">Transmembrane helix</keyword>
<reference evidence="2" key="1">
    <citation type="journal article" date="2019" name="Mitochondrial DNA Part B Resour">
        <title>Complete mitochondrial genome of the Antarctic copepod Tigriopus kingsejongenesis (Harpacticoida, Harpacticidae).</title>
        <authorList>
            <person name="Hwang D.-S."/>
            <person name="Choi B.-S."/>
            <person name="Lee M.-C."/>
            <person name="Han J."/>
            <person name="Kim S."/>
            <person name="Lee J.-S."/>
        </authorList>
    </citation>
    <scope>NUCLEOTIDE SEQUENCE</scope>
</reference>
<feature type="transmembrane region" description="Helical" evidence="1">
    <location>
        <begin position="87"/>
        <end position="104"/>
    </location>
</feature>
<keyword evidence="1" id="KW-0812">Transmembrane</keyword>
<dbReference type="EMBL" id="MK598762">
    <property type="protein sequence ID" value="QGS65163.1"/>
    <property type="molecule type" value="Genomic_DNA"/>
</dbReference>
<sequence>MYLTSWYGLLLSSIGYLALSGLCLAHPLSLSVQLVIMAGSIGILTGGLLSSWFFFSIVLVFLGGMMVVILYICGLSPSSKITVSKKAGVLGVLWCLAGGSGNFAELGESQDFPEVGALFSDLSLSAVGFLGGFVLFVLLVVVKISEGFKGSISEKVS</sequence>
<geneLocation type="mitochondrion" evidence="2"/>
<organism evidence="2">
    <name type="scientific">Tigriopus kingsejongensis</name>
    <dbReference type="NCBI Taxonomy" id="1133412"/>
    <lineage>
        <taxon>Eukaryota</taxon>
        <taxon>Metazoa</taxon>
        <taxon>Ecdysozoa</taxon>
        <taxon>Arthropoda</taxon>
        <taxon>Crustacea</taxon>
        <taxon>Multicrustacea</taxon>
        <taxon>Hexanauplia</taxon>
        <taxon>Copepoda</taxon>
        <taxon>Harpacticoida</taxon>
        <taxon>Harpacticidae</taxon>
        <taxon>Tigriopus</taxon>
    </lineage>
</organism>
<dbReference type="AlphaFoldDB" id="A0A650DDX5"/>
<feature type="transmembrane region" description="Helical" evidence="1">
    <location>
        <begin position="49"/>
        <end position="75"/>
    </location>
</feature>
<keyword evidence="2" id="KW-0496">Mitochondrion</keyword>
<feature type="transmembrane region" description="Helical" evidence="1">
    <location>
        <begin position="124"/>
        <end position="142"/>
    </location>
</feature>
<evidence type="ECO:0000313" key="2">
    <source>
        <dbReference type="EMBL" id="QGS65163.1"/>
    </source>
</evidence>
<keyword evidence="1" id="KW-0472">Membrane</keyword>
<proteinExistence type="predicted"/>
<accession>A0A650DDX5</accession>